<proteinExistence type="predicted"/>
<evidence type="ECO:0000313" key="1">
    <source>
        <dbReference type="EMBL" id="SVB34777.1"/>
    </source>
</evidence>
<name>A0A382DAT9_9ZZZZ</name>
<feature type="non-terminal residue" evidence="1">
    <location>
        <position position="91"/>
    </location>
</feature>
<organism evidence="1">
    <name type="scientific">marine metagenome</name>
    <dbReference type="NCBI Taxonomy" id="408172"/>
    <lineage>
        <taxon>unclassified sequences</taxon>
        <taxon>metagenomes</taxon>
        <taxon>ecological metagenomes</taxon>
    </lineage>
</organism>
<reference evidence="1" key="1">
    <citation type="submission" date="2018-05" db="EMBL/GenBank/DDBJ databases">
        <authorList>
            <person name="Lanie J.A."/>
            <person name="Ng W.-L."/>
            <person name="Kazmierczak K.M."/>
            <person name="Andrzejewski T.M."/>
            <person name="Davidsen T.M."/>
            <person name="Wayne K.J."/>
            <person name="Tettelin H."/>
            <person name="Glass J.I."/>
            <person name="Rusch D."/>
            <person name="Podicherti R."/>
            <person name="Tsui H.-C.T."/>
            <person name="Winkler M.E."/>
        </authorList>
    </citation>
    <scope>NUCLEOTIDE SEQUENCE</scope>
</reference>
<dbReference type="AlphaFoldDB" id="A0A382DAT9"/>
<gene>
    <name evidence="1" type="ORF">METZ01_LOCUS187631</name>
</gene>
<feature type="non-terminal residue" evidence="1">
    <location>
        <position position="1"/>
    </location>
</feature>
<sequence>VRLFKTLFKKSNSLQSDESDILSAILRITNQDANAKRDINLLGIATLLLNTTEHPFFTDINSSLKELGKELFMSTLSTPLRGLKSDIYKSC</sequence>
<accession>A0A382DAT9</accession>
<protein>
    <submittedName>
        <fullName evidence="1">Uncharacterized protein</fullName>
    </submittedName>
</protein>
<dbReference type="EMBL" id="UINC01038171">
    <property type="protein sequence ID" value="SVB34777.1"/>
    <property type="molecule type" value="Genomic_DNA"/>
</dbReference>